<evidence type="ECO:0000256" key="1">
    <source>
        <dbReference type="SAM" id="Phobius"/>
    </source>
</evidence>
<evidence type="ECO:0000259" key="2">
    <source>
        <dbReference type="Pfam" id="PF07584"/>
    </source>
</evidence>
<keyword evidence="1" id="KW-1133">Transmembrane helix</keyword>
<accession>A0A7Y0AII1</accession>
<dbReference type="EMBL" id="JABBGH010000005">
    <property type="protein sequence ID" value="NML68003.1"/>
    <property type="molecule type" value="Genomic_DNA"/>
</dbReference>
<feature type="transmembrane region" description="Helical" evidence="1">
    <location>
        <begin position="6"/>
        <end position="24"/>
    </location>
</feature>
<feature type="domain" description="Aerotolerance regulator N-terminal" evidence="2">
    <location>
        <begin position="1"/>
        <end position="75"/>
    </location>
</feature>
<dbReference type="AlphaFoldDB" id="A0A7Y0AII1"/>
<evidence type="ECO:0000313" key="3">
    <source>
        <dbReference type="EMBL" id="NML68003.1"/>
    </source>
</evidence>
<dbReference type="InterPro" id="IPR011933">
    <property type="entry name" value="Double_TM_dom"/>
</dbReference>
<organism evidence="3 4">
    <name type="scientific">Hymenobacter polaris</name>
    <dbReference type="NCBI Taxonomy" id="2682546"/>
    <lineage>
        <taxon>Bacteria</taxon>
        <taxon>Pseudomonadati</taxon>
        <taxon>Bacteroidota</taxon>
        <taxon>Cytophagia</taxon>
        <taxon>Cytophagales</taxon>
        <taxon>Hymenobacteraceae</taxon>
        <taxon>Hymenobacter</taxon>
    </lineage>
</organism>
<dbReference type="Pfam" id="PF07584">
    <property type="entry name" value="BatA"/>
    <property type="match status" value="1"/>
</dbReference>
<dbReference type="PANTHER" id="PTHR37464:SF1">
    <property type="entry name" value="BLL2463 PROTEIN"/>
    <property type="match status" value="1"/>
</dbReference>
<keyword evidence="1" id="KW-0472">Membrane</keyword>
<dbReference type="PANTHER" id="PTHR37464">
    <property type="entry name" value="BLL2463 PROTEIN"/>
    <property type="match status" value="1"/>
</dbReference>
<dbReference type="RefSeq" id="WP_169533711.1">
    <property type="nucleotide sequence ID" value="NZ_JABBGH010000005.1"/>
</dbReference>
<keyword evidence="1" id="KW-0812">Transmembrane</keyword>
<dbReference type="NCBIfam" id="TIGR02226">
    <property type="entry name" value="two_anch"/>
    <property type="match status" value="1"/>
</dbReference>
<dbReference type="Proteomes" id="UP000559626">
    <property type="component" value="Unassembled WGS sequence"/>
</dbReference>
<evidence type="ECO:0000313" key="4">
    <source>
        <dbReference type="Proteomes" id="UP000559626"/>
    </source>
</evidence>
<reference evidence="3 4" key="1">
    <citation type="submission" date="2020-04" db="EMBL/GenBank/DDBJ databases">
        <title>Hymenobacter polaris sp. nov., isolated from Arctic soil.</title>
        <authorList>
            <person name="Dahal R.H."/>
        </authorList>
    </citation>
    <scope>NUCLEOTIDE SEQUENCE [LARGE SCALE GENOMIC DNA]</scope>
    <source>
        <strain evidence="3 4">RP-2-7</strain>
    </source>
</reference>
<sequence length="683" mass="75500">MHLLFPGFLWGLLGASIPLLIHLLQLRRLQRIRFTNTGFIREIESKTGRRRLQDWIVLGLRILAVVSLVLLFCQPYLPAPLTAQVASAPQVQVFADNSPSMQLLTDDKGSLANKAVAMANTLGDNYPSDMRIQLLGYSGQGVAKNAFRAALENYTQRGQTVGWGLPAVKQAWEKDKGGTLYVLSDFQKDEASISEFTQLSKKREIVLVPQKGKPTGNIYIDSVWLNDAFVRPRVNFDLHIRLRNGGSEPVINCPVKVFVGNRQMAALQTTVAVGQLVEKVVQLQLPNEKLVTGQVMLADEPVTFDNTYDFILQPTDAIQVVEVGPAPLTQAAYKNEPLFRYSYTRTQQVNFGKLQQANLVLLSEPLELDAGLRAALVSVVQRGGSIVIVPPALPQAHQAYGQLLQALGVGRAQWENSGPGQLVPQELASPNLQSPFFKDVFGAQPRQVAMPEVSPVLRLANGGTDILRLRDGMGFLTEFEQGPGRVYVFSAPFDKKYSDFTGHALFVPVLYRLAMLSYRNDQPLAYRVGQQRIELRVPAAKLASAGEADYRLVRDSVTLVPGQRLLGQKLQLEIPSELTKPGFYQLQRQGKPVATLAFNGNKKESELAAYSVAELRQLVGPNRPNVHVLDVDEQPAALRNYRAEQTGQPLWRYCLLLALACLLAESAVLRWGRRAQALRPAGS</sequence>
<name>A0A7Y0AII1_9BACT</name>
<gene>
    <name evidence="3" type="ORF">HHL22_22625</name>
</gene>
<keyword evidence="4" id="KW-1185">Reference proteome</keyword>
<comment type="caution">
    <text evidence="3">The sequence shown here is derived from an EMBL/GenBank/DDBJ whole genome shotgun (WGS) entry which is preliminary data.</text>
</comment>
<dbReference type="InterPro" id="IPR024163">
    <property type="entry name" value="Aerotolerance_reg_N"/>
</dbReference>
<feature type="transmembrane region" description="Helical" evidence="1">
    <location>
        <begin position="55"/>
        <end position="77"/>
    </location>
</feature>
<proteinExistence type="predicted"/>
<protein>
    <recommendedName>
        <fullName evidence="2">Aerotolerance regulator N-terminal domain-containing protein</fullName>
    </recommendedName>
</protein>